<feature type="transmembrane region" description="Helical" evidence="7">
    <location>
        <begin position="174"/>
        <end position="192"/>
    </location>
</feature>
<dbReference type="PANTHER" id="PTHR20855:SF52">
    <property type="entry name" value="ADIPONECTIN RECEPTOR PROTEIN"/>
    <property type="match status" value="1"/>
</dbReference>
<dbReference type="Pfam" id="PF03006">
    <property type="entry name" value="HlyIII"/>
    <property type="match status" value="1"/>
</dbReference>
<feature type="transmembrane region" description="Helical" evidence="7">
    <location>
        <begin position="276"/>
        <end position="296"/>
    </location>
</feature>
<keyword evidence="4 7" id="KW-1133">Transmembrane helix</keyword>
<dbReference type="GO" id="GO:0006882">
    <property type="term" value="P:intracellular zinc ion homeostasis"/>
    <property type="evidence" value="ECO:0007669"/>
    <property type="project" value="TreeGrafter"/>
</dbReference>
<keyword evidence="5 7" id="KW-0472">Membrane</keyword>
<evidence type="ECO:0000256" key="3">
    <source>
        <dbReference type="ARBA" id="ARBA00022692"/>
    </source>
</evidence>
<evidence type="ECO:0000256" key="6">
    <source>
        <dbReference type="PIRSR" id="PIRSR604254-1"/>
    </source>
</evidence>
<evidence type="ECO:0000313" key="8">
    <source>
        <dbReference type="EMBL" id="OAF62645.1"/>
    </source>
</evidence>
<keyword evidence="3 7" id="KW-0812">Transmembrane</keyword>
<name>A0A177AKT7_9PEZI</name>
<feature type="binding site" evidence="6">
    <location>
        <position position="278"/>
    </location>
    <ligand>
        <name>Zn(2+)</name>
        <dbReference type="ChEBI" id="CHEBI:29105"/>
    </ligand>
</feature>
<dbReference type="EMBL" id="KV441387">
    <property type="protein sequence ID" value="OAF62645.1"/>
    <property type="molecule type" value="Genomic_DNA"/>
</dbReference>
<comment type="similarity">
    <text evidence="2">Belongs to the ADIPOR family.</text>
</comment>
<feature type="transmembrane region" description="Helical" evidence="7">
    <location>
        <begin position="107"/>
        <end position="126"/>
    </location>
</feature>
<dbReference type="InterPro" id="IPR004254">
    <property type="entry name" value="AdipoR/HlyIII-related"/>
</dbReference>
<organism evidence="8">
    <name type="scientific">Pseudogymnoascus destructans</name>
    <dbReference type="NCBI Taxonomy" id="655981"/>
    <lineage>
        <taxon>Eukaryota</taxon>
        <taxon>Fungi</taxon>
        <taxon>Dikarya</taxon>
        <taxon>Ascomycota</taxon>
        <taxon>Pezizomycotina</taxon>
        <taxon>Leotiomycetes</taxon>
        <taxon>Thelebolales</taxon>
        <taxon>Thelebolaceae</taxon>
        <taxon>Pseudogymnoascus</taxon>
    </lineage>
</organism>
<dbReference type="PANTHER" id="PTHR20855">
    <property type="entry name" value="ADIPOR/PROGESTIN RECEPTOR-RELATED"/>
    <property type="match status" value="1"/>
</dbReference>
<dbReference type="Proteomes" id="UP000077154">
    <property type="component" value="Unassembled WGS sequence"/>
</dbReference>
<feature type="binding site" evidence="6">
    <location>
        <position position="128"/>
    </location>
    <ligand>
        <name>Zn(2+)</name>
        <dbReference type="ChEBI" id="CHEBI:29105"/>
    </ligand>
</feature>
<feature type="transmembrane region" description="Helical" evidence="7">
    <location>
        <begin position="235"/>
        <end position="256"/>
    </location>
</feature>
<dbReference type="AlphaFoldDB" id="A0A177AKT7"/>
<feature type="binding site" evidence="6">
    <location>
        <position position="274"/>
    </location>
    <ligand>
        <name>Zn(2+)</name>
        <dbReference type="ChEBI" id="CHEBI:29105"/>
    </ligand>
</feature>
<dbReference type="GO" id="GO:0038023">
    <property type="term" value="F:signaling receptor activity"/>
    <property type="evidence" value="ECO:0007669"/>
    <property type="project" value="TreeGrafter"/>
</dbReference>
<evidence type="ECO:0000256" key="5">
    <source>
        <dbReference type="ARBA" id="ARBA00023136"/>
    </source>
</evidence>
<dbReference type="RefSeq" id="XP_024327917.1">
    <property type="nucleotide sequence ID" value="XM_024464793.1"/>
</dbReference>
<feature type="transmembrane region" description="Helical" evidence="7">
    <location>
        <begin position="204"/>
        <end position="223"/>
    </location>
</feature>
<dbReference type="GO" id="GO:0016020">
    <property type="term" value="C:membrane"/>
    <property type="evidence" value="ECO:0007669"/>
    <property type="project" value="UniProtKB-SubCell"/>
</dbReference>
<gene>
    <name evidence="8" type="ORF">VC83_01108</name>
</gene>
<accession>A0A177AKT7</accession>
<keyword evidence="6" id="KW-0479">Metal-binding</keyword>
<dbReference type="OrthoDB" id="529367at2759"/>
<evidence type="ECO:0000256" key="1">
    <source>
        <dbReference type="ARBA" id="ARBA00004141"/>
    </source>
</evidence>
<comment type="subcellular location">
    <subcellularLocation>
        <location evidence="1">Membrane</location>
        <topology evidence="1">Multi-pass membrane protein</topology>
    </subcellularLocation>
</comment>
<dbReference type="GO" id="GO:0046872">
    <property type="term" value="F:metal ion binding"/>
    <property type="evidence" value="ECO:0007669"/>
    <property type="project" value="UniProtKB-KW"/>
</dbReference>
<reference evidence="8" key="1">
    <citation type="submission" date="2016-03" db="EMBL/GenBank/DDBJ databases">
        <title>Updated assembly of Pseudogymnoascus destructans, the fungus causing white-nose syndrome of bats.</title>
        <authorList>
            <person name="Palmer J.M."/>
            <person name="Drees K.P."/>
            <person name="Foster J.T."/>
            <person name="Lindner D.L."/>
        </authorList>
    </citation>
    <scope>NUCLEOTIDE SEQUENCE [LARGE SCALE GENOMIC DNA]</scope>
    <source>
        <strain evidence="8">20631-21</strain>
    </source>
</reference>
<dbReference type="VEuPathDB" id="FungiDB:GMDG_00406"/>
<dbReference type="eggNOG" id="KOG0748">
    <property type="taxonomic scope" value="Eukaryota"/>
</dbReference>
<feature type="transmembrane region" description="Helical" evidence="7">
    <location>
        <begin position="146"/>
        <end position="167"/>
    </location>
</feature>
<sequence length="307" mass="34149">MTTRQRKKSTPDTIAEKVIKAEGKVKDALVVLWDDLPSWQQDNHYIISGYRPASESFSKSFGSLNYLHNESVNIFSHLIPSIGSVVLAIALYRVVVPRYESITQGDILAFACFFAGAAFCLGMSATYHTISNHSHIVARFGNKLDYVGIVFLITGSFIPSVYYGFYCHPNLQRTYWTMICTLGLGCATVSIFENFRTPAWRPYRAAMFVAMGLSAIFPVLHGVQVYGIQDMRDRIGLIWLLTQGALYILGAGIYAARWPERGAPGKYDIWGSSHQIFHILVVLAAVTHFYGLVVAFDFHHGANAAAC</sequence>
<evidence type="ECO:0008006" key="9">
    <source>
        <dbReference type="Google" id="ProtNLM"/>
    </source>
</evidence>
<evidence type="ECO:0000256" key="2">
    <source>
        <dbReference type="ARBA" id="ARBA00007018"/>
    </source>
</evidence>
<dbReference type="GeneID" id="36284200"/>
<evidence type="ECO:0000256" key="7">
    <source>
        <dbReference type="SAM" id="Phobius"/>
    </source>
</evidence>
<evidence type="ECO:0000256" key="4">
    <source>
        <dbReference type="ARBA" id="ARBA00022989"/>
    </source>
</evidence>
<keyword evidence="6" id="KW-0862">Zinc</keyword>
<feature type="transmembrane region" description="Helical" evidence="7">
    <location>
        <begin position="74"/>
        <end position="95"/>
    </location>
</feature>
<protein>
    <recommendedName>
        <fullName evidence="9">Hemolysin-III channel protein Izh2</fullName>
    </recommendedName>
</protein>
<proteinExistence type="inferred from homology"/>